<gene>
    <name evidence="2" type="ORF">MTE01_00310</name>
</gene>
<feature type="chain" id="PRO_5021298445" evidence="1">
    <location>
        <begin position="31"/>
        <end position="97"/>
    </location>
</feature>
<proteinExistence type="predicted"/>
<dbReference type="AlphaFoldDB" id="A0A4Y3QFR0"/>
<sequence length="97" mass="9880">MIRKKLSAVAVATAVLAAGLVGFGASPAFAAGGCSSLTRDNQNITGSCHGSVEISWTCSSDLFNTLNKKVMNTGAGLSFTFKACNQGVPRGIGIRSL</sequence>
<evidence type="ECO:0000256" key="1">
    <source>
        <dbReference type="SAM" id="SignalP"/>
    </source>
</evidence>
<dbReference type="EMBL" id="BJML01000001">
    <property type="protein sequence ID" value="GEB44086.1"/>
    <property type="molecule type" value="Genomic_DNA"/>
</dbReference>
<organism evidence="2 3">
    <name type="scientific">Microbacterium testaceum</name>
    <name type="common">Aureobacterium testaceum</name>
    <name type="synonym">Brevibacterium testaceum</name>
    <dbReference type="NCBI Taxonomy" id="2033"/>
    <lineage>
        <taxon>Bacteria</taxon>
        <taxon>Bacillati</taxon>
        <taxon>Actinomycetota</taxon>
        <taxon>Actinomycetes</taxon>
        <taxon>Micrococcales</taxon>
        <taxon>Microbacteriaceae</taxon>
        <taxon>Microbacterium</taxon>
    </lineage>
</organism>
<dbReference type="RefSeq" id="WP_141375035.1">
    <property type="nucleotide sequence ID" value="NZ_BJML01000001.1"/>
</dbReference>
<reference evidence="2 3" key="1">
    <citation type="submission" date="2019-06" db="EMBL/GenBank/DDBJ databases">
        <title>Whole genome shotgun sequence of Microbacterium testaceum NBRC 12675.</title>
        <authorList>
            <person name="Hosoyama A."/>
            <person name="Uohara A."/>
            <person name="Ohji S."/>
            <person name="Ichikawa N."/>
        </authorList>
    </citation>
    <scope>NUCLEOTIDE SEQUENCE [LARGE SCALE GENOMIC DNA]</scope>
    <source>
        <strain evidence="2 3">NBRC 12675</strain>
    </source>
</reference>
<dbReference type="PROSITE" id="PS51257">
    <property type="entry name" value="PROKAR_LIPOPROTEIN"/>
    <property type="match status" value="1"/>
</dbReference>
<accession>A0A4Y3QFR0</accession>
<keyword evidence="1" id="KW-0732">Signal</keyword>
<dbReference type="GeneID" id="57142753"/>
<evidence type="ECO:0000313" key="2">
    <source>
        <dbReference type="EMBL" id="GEB44086.1"/>
    </source>
</evidence>
<feature type="signal peptide" evidence="1">
    <location>
        <begin position="1"/>
        <end position="30"/>
    </location>
</feature>
<comment type="caution">
    <text evidence="2">The sequence shown here is derived from an EMBL/GenBank/DDBJ whole genome shotgun (WGS) entry which is preliminary data.</text>
</comment>
<protein>
    <submittedName>
        <fullName evidence="2">Uncharacterized protein</fullName>
    </submittedName>
</protein>
<dbReference type="OrthoDB" id="10006450at2"/>
<name>A0A4Y3QFR0_MICTE</name>
<evidence type="ECO:0000313" key="3">
    <source>
        <dbReference type="Proteomes" id="UP000319525"/>
    </source>
</evidence>
<dbReference type="Proteomes" id="UP000319525">
    <property type="component" value="Unassembled WGS sequence"/>
</dbReference>